<evidence type="ECO:0000256" key="1">
    <source>
        <dbReference type="SAM" id="Coils"/>
    </source>
</evidence>
<dbReference type="AlphaFoldDB" id="A0A1W6N4T9"/>
<dbReference type="STRING" id="1414854.GQ61_05225"/>
<organism evidence="2 3">
    <name type="scientific">Candidatus Nucleicultrix amoebiphila FS5</name>
    <dbReference type="NCBI Taxonomy" id="1414854"/>
    <lineage>
        <taxon>Bacteria</taxon>
        <taxon>Pseudomonadati</taxon>
        <taxon>Pseudomonadota</taxon>
        <taxon>Alphaproteobacteria</taxon>
        <taxon>Holosporales</taxon>
        <taxon>Candidatus Nucleicultricaceae</taxon>
        <taxon>Candidatus Nucleicultrix</taxon>
    </lineage>
</organism>
<dbReference type="RefSeq" id="WP_085784282.1">
    <property type="nucleotide sequence ID" value="NZ_CP008743.1"/>
</dbReference>
<sequence>MTRVNILERKQQMIEFKKNRLMRIESHVKLMERQSRTRRLIELGGLVAKAGLDDLETNVLYGALLEIKEKADDIKIVKAWAHKGGAAFAKDNKDTSPVIVKFTSKPNEEVRAKMRELGLKWNAIRGEWQGWVDLKGLKDLLQKEEAAILKITEQEVV</sequence>
<dbReference type="EMBL" id="CP008743">
    <property type="protein sequence ID" value="ARN84789.1"/>
    <property type="molecule type" value="Genomic_DNA"/>
</dbReference>
<reference evidence="2 3" key="1">
    <citation type="submission" date="2014-06" db="EMBL/GenBank/DDBJ databases">
        <title>The genome of the endonuclear symbiont Nucleicultrix amoebiphila.</title>
        <authorList>
            <person name="Schulz F."/>
            <person name="Horn M."/>
        </authorList>
    </citation>
    <scope>NUCLEOTIDE SEQUENCE [LARGE SCALE GENOMIC DNA]</scope>
    <source>
        <strain evidence="2 3">FS5</strain>
    </source>
</reference>
<evidence type="ECO:0000313" key="3">
    <source>
        <dbReference type="Proteomes" id="UP000237351"/>
    </source>
</evidence>
<keyword evidence="1" id="KW-0175">Coiled coil</keyword>
<gene>
    <name evidence="2" type="ORF">GQ61_05225</name>
</gene>
<dbReference type="Proteomes" id="UP000237351">
    <property type="component" value="Chromosome"/>
</dbReference>
<dbReference type="KEGG" id="naf:GQ61_05225"/>
<accession>A0A1W6N4T9</accession>
<protein>
    <recommendedName>
        <fullName evidence="4">Conjugal transfer protein TraD</fullName>
    </recommendedName>
</protein>
<name>A0A1W6N4T9_9PROT</name>
<evidence type="ECO:0008006" key="4">
    <source>
        <dbReference type="Google" id="ProtNLM"/>
    </source>
</evidence>
<feature type="coiled-coil region" evidence="1">
    <location>
        <begin position="7"/>
        <end position="34"/>
    </location>
</feature>
<dbReference type="InterPro" id="IPR009444">
    <property type="entry name" value="Conjugal_tfr_TraD_a-type"/>
</dbReference>
<dbReference type="Pfam" id="PF06412">
    <property type="entry name" value="TraD"/>
    <property type="match status" value="1"/>
</dbReference>
<keyword evidence="3" id="KW-1185">Reference proteome</keyword>
<evidence type="ECO:0000313" key="2">
    <source>
        <dbReference type="EMBL" id="ARN84789.1"/>
    </source>
</evidence>
<proteinExistence type="predicted"/>